<sequence>MIRLLFLIHRYLGIALGLVVTLWCLSGFVMMYVQYPDLDAEERLAGLESLKLETCCRLPTNFSNIVLDRFRVEMFDSRPVLRLMDGAYQYVIDLLTGEYLASFDEAETQRSAAIAAKEFGLSGQPRLLGVIEQDQWTVYPAYHSHRPLYHFVMNDSAGTEFYVSSTTGEVVQLTTSRARFWNWMGAVVHWLYPTMLRQHAGAWLQTVIWLTIVSIFLTVIGIYIGLRQYKVRRNRRKSPYRGWALWHHYTGLVFGLFTLTWLVSGLFSVNPWGALEGRDYFEENQRLRGAVLDFEDVRDFIFSLPRNYIPGSTVRLEGSLVDGQLNLVVSDLKGVRVRLQGDALIPDPLPEDFFTRAGHLIRPGIPVQESDWITTGDAYYFNHHEARPFPVYRIEYDDGERIYLDSVSGELVFAVDRERQWLRW</sequence>
<protein>
    <recommendedName>
        <fullName evidence="3">PepSY domain-containing protein</fullName>
    </recommendedName>
</protein>
<reference evidence="2" key="1">
    <citation type="submission" date="2018-05" db="EMBL/GenBank/DDBJ databases">
        <authorList>
            <person name="Lanie J.A."/>
            <person name="Ng W.-L."/>
            <person name="Kazmierczak K.M."/>
            <person name="Andrzejewski T.M."/>
            <person name="Davidsen T.M."/>
            <person name="Wayne K.J."/>
            <person name="Tettelin H."/>
            <person name="Glass J.I."/>
            <person name="Rusch D."/>
            <person name="Podicherti R."/>
            <person name="Tsui H.-C.T."/>
            <person name="Winkler M.E."/>
        </authorList>
    </citation>
    <scope>NUCLEOTIDE SEQUENCE</scope>
</reference>
<dbReference type="Pfam" id="PF03929">
    <property type="entry name" value="PepSY_TM"/>
    <property type="match status" value="1"/>
</dbReference>
<proteinExistence type="predicted"/>
<dbReference type="PANTHER" id="PTHR34219:SF6">
    <property type="entry name" value="BLR3280 PROTEIN"/>
    <property type="match status" value="1"/>
</dbReference>
<organism evidence="2">
    <name type="scientific">marine metagenome</name>
    <dbReference type="NCBI Taxonomy" id="408172"/>
    <lineage>
        <taxon>unclassified sequences</taxon>
        <taxon>metagenomes</taxon>
        <taxon>ecological metagenomes</taxon>
    </lineage>
</organism>
<keyword evidence="1" id="KW-0472">Membrane</keyword>
<dbReference type="AlphaFoldDB" id="A0A382HBD3"/>
<dbReference type="EMBL" id="UINC01060160">
    <property type="protein sequence ID" value="SVB84375.1"/>
    <property type="molecule type" value="Genomic_DNA"/>
</dbReference>
<keyword evidence="1" id="KW-1133">Transmembrane helix</keyword>
<dbReference type="InterPro" id="IPR005625">
    <property type="entry name" value="PepSY-ass_TM"/>
</dbReference>
<accession>A0A382HBD3</accession>
<feature type="transmembrane region" description="Helical" evidence="1">
    <location>
        <begin position="246"/>
        <end position="267"/>
    </location>
</feature>
<dbReference type="PANTHER" id="PTHR34219">
    <property type="entry name" value="IRON-REGULATED INNER MEMBRANE PROTEIN-RELATED"/>
    <property type="match status" value="1"/>
</dbReference>
<keyword evidence="1" id="KW-0812">Transmembrane</keyword>
<evidence type="ECO:0000256" key="1">
    <source>
        <dbReference type="SAM" id="Phobius"/>
    </source>
</evidence>
<feature type="transmembrane region" description="Helical" evidence="1">
    <location>
        <begin position="12"/>
        <end position="33"/>
    </location>
</feature>
<name>A0A382HBD3_9ZZZZ</name>
<feature type="transmembrane region" description="Helical" evidence="1">
    <location>
        <begin position="202"/>
        <end position="226"/>
    </location>
</feature>
<gene>
    <name evidence="2" type="ORF">METZ01_LOCUS237229</name>
</gene>
<evidence type="ECO:0000313" key="2">
    <source>
        <dbReference type="EMBL" id="SVB84375.1"/>
    </source>
</evidence>
<evidence type="ECO:0008006" key="3">
    <source>
        <dbReference type="Google" id="ProtNLM"/>
    </source>
</evidence>
<feature type="non-terminal residue" evidence="2">
    <location>
        <position position="424"/>
    </location>
</feature>